<proteinExistence type="predicted"/>
<keyword evidence="3" id="KW-1185">Reference proteome</keyword>
<sequence>MANTSNETVNVSTPPAAETPCGIIIFNQCQSTTTSTQSKTFLLEVLREVVSQKGNCVFPETIGGCWRGSEEDWQHTGRVSFLPASTTIPAKVIVSLDSLSYELYHTRYTYRFTSSGGNIKPDRKQKTRGYIHIPQAPIGRPT</sequence>
<dbReference type="Proteomes" id="UP000030765">
    <property type="component" value="Unassembled WGS sequence"/>
</dbReference>
<dbReference type="EnsemblMetazoa" id="ASIC014698-RA">
    <property type="protein sequence ID" value="ASIC014698-PA"/>
    <property type="gene ID" value="ASIC014698"/>
</dbReference>
<evidence type="ECO:0000313" key="2">
    <source>
        <dbReference type="EnsemblMetazoa" id="ASIC014698-PA"/>
    </source>
</evidence>
<evidence type="ECO:0000313" key="3">
    <source>
        <dbReference type="Proteomes" id="UP000030765"/>
    </source>
</evidence>
<organism evidence="1">
    <name type="scientific">Anopheles sinensis</name>
    <name type="common">Mosquito</name>
    <dbReference type="NCBI Taxonomy" id="74873"/>
    <lineage>
        <taxon>Eukaryota</taxon>
        <taxon>Metazoa</taxon>
        <taxon>Ecdysozoa</taxon>
        <taxon>Arthropoda</taxon>
        <taxon>Hexapoda</taxon>
        <taxon>Insecta</taxon>
        <taxon>Pterygota</taxon>
        <taxon>Neoptera</taxon>
        <taxon>Endopterygota</taxon>
        <taxon>Diptera</taxon>
        <taxon>Nematocera</taxon>
        <taxon>Culicoidea</taxon>
        <taxon>Culicidae</taxon>
        <taxon>Anophelinae</taxon>
        <taxon>Anopheles</taxon>
    </lineage>
</organism>
<evidence type="ECO:0000313" key="1">
    <source>
        <dbReference type="EMBL" id="KFB46702.1"/>
    </source>
</evidence>
<name>A0A084W908_ANOSI</name>
<dbReference type="VEuPathDB" id="VectorBase:ASIC014698"/>
<protein>
    <submittedName>
        <fullName evidence="1 2">Uncharacterized protein</fullName>
    </submittedName>
</protein>
<dbReference type="AlphaFoldDB" id="A0A084W908"/>
<dbReference type="EMBL" id="ATLV01021569">
    <property type="status" value="NOT_ANNOTATED_CDS"/>
    <property type="molecule type" value="Genomic_DNA"/>
</dbReference>
<accession>A0A084W908</accession>
<dbReference type="EMBL" id="KE525320">
    <property type="protein sequence ID" value="KFB46702.1"/>
    <property type="molecule type" value="Genomic_DNA"/>
</dbReference>
<gene>
    <name evidence="1" type="ORF">ZHAS_00014698</name>
</gene>
<reference evidence="1 3" key="1">
    <citation type="journal article" date="2014" name="BMC Genomics">
        <title>Genome sequence of Anopheles sinensis provides insight into genetics basis of mosquito competence for malaria parasites.</title>
        <authorList>
            <person name="Zhou D."/>
            <person name="Zhang D."/>
            <person name="Ding G."/>
            <person name="Shi L."/>
            <person name="Hou Q."/>
            <person name="Ye Y."/>
            <person name="Xu Y."/>
            <person name="Zhou H."/>
            <person name="Xiong C."/>
            <person name="Li S."/>
            <person name="Yu J."/>
            <person name="Hong S."/>
            <person name="Yu X."/>
            <person name="Zou P."/>
            <person name="Chen C."/>
            <person name="Chang X."/>
            <person name="Wang W."/>
            <person name="Lv Y."/>
            <person name="Sun Y."/>
            <person name="Ma L."/>
            <person name="Shen B."/>
            <person name="Zhu C."/>
        </authorList>
    </citation>
    <scope>NUCLEOTIDE SEQUENCE [LARGE SCALE GENOMIC DNA]</scope>
</reference>
<reference evidence="2" key="2">
    <citation type="submission" date="2020-05" db="UniProtKB">
        <authorList>
            <consortium name="EnsemblMetazoa"/>
        </authorList>
    </citation>
    <scope>IDENTIFICATION</scope>
</reference>